<organism evidence="2 3">
    <name type="scientific">Staurois parvus</name>
    <dbReference type="NCBI Taxonomy" id="386267"/>
    <lineage>
        <taxon>Eukaryota</taxon>
        <taxon>Metazoa</taxon>
        <taxon>Chordata</taxon>
        <taxon>Craniata</taxon>
        <taxon>Vertebrata</taxon>
        <taxon>Euteleostomi</taxon>
        <taxon>Amphibia</taxon>
        <taxon>Batrachia</taxon>
        <taxon>Anura</taxon>
        <taxon>Neobatrachia</taxon>
        <taxon>Ranoidea</taxon>
        <taxon>Ranidae</taxon>
        <taxon>Staurois</taxon>
    </lineage>
</organism>
<evidence type="ECO:0000313" key="3">
    <source>
        <dbReference type="Proteomes" id="UP001162483"/>
    </source>
</evidence>
<evidence type="ECO:0000313" key="2">
    <source>
        <dbReference type="EMBL" id="CAI9552574.1"/>
    </source>
</evidence>
<name>A0ABN9BYK9_9NEOB</name>
<accession>A0ABN9BYK9</accession>
<gene>
    <name evidence="2" type="ORF">SPARVUS_LOCUS3906315</name>
</gene>
<comment type="caution">
    <text evidence="2">The sequence shown here is derived from an EMBL/GenBank/DDBJ whole genome shotgun (WGS) entry which is preliminary data.</text>
</comment>
<feature type="compositionally biased region" description="Low complexity" evidence="1">
    <location>
        <begin position="9"/>
        <end position="33"/>
    </location>
</feature>
<keyword evidence="3" id="KW-1185">Reference proteome</keyword>
<protein>
    <submittedName>
        <fullName evidence="2">Uncharacterized protein</fullName>
    </submittedName>
</protein>
<dbReference type="EMBL" id="CATNWA010006659">
    <property type="protein sequence ID" value="CAI9552574.1"/>
    <property type="molecule type" value="Genomic_DNA"/>
</dbReference>
<sequence length="60" mass="6223">MSSCAAGRGTSAWGTESSGTTAGTESPGTSAGTKPSSRTRGYRVTKLDSRHQINWHNSGH</sequence>
<proteinExistence type="predicted"/>
<dbReference type="Proteomes" id="UP001162483">
    <property type="component" value="Unassembled WGS sequence"/>
</dbReference>
<evidence type="ECO:0000256" key="1">
    <source>
        <dbReference type="SAM" id="MobiDB-lite"/>
    </source>
</evidence>
<feature type="region of interest" description="Disordered" evidence="1">
    <location>
        <begin position="1"/>
        <end position="60"/>
    </location>
</feature>
<reference evidence="2" key="1">
    <citation type="submission" date="2023-05" db="EMBL/GenBank/DDBJ databases">
        <authorList>
            <person name="Stuckert A."/>
        </authorList>
    </citation>
    <scope>NUCLEOTIDE SEQUENCE</scope>
</reference>